<protein>
    <submittedName>
        <fullName evidence="1">ClpP/crotonase-like domain-containing protein</fullName>
    </submittedName>
</protein>
<dbReference type="EMBL" id="ML002326">
    <property type="protein sequence ID" value="RKP38825.1"/>
    <property type="molecule type" value="Genomic_DNA"/>
</dbReference>
<dbReference type="PANTHER" id="PTHR11941">
    <property type="entry name" value="ENOYL-COA HYDRATASE-RELATED"/>
    <property type="match status" value="1"/>
</dbReference>
<proteinExistence type="predicted"/>
<dbReference type="CDD" id="cd06558">
    <property type="entry name" value="crotonase-like"/>
    <property type="match status" value="1"/>
</dbReference>
<name>A0A4P9ZYI6_9FUNG</name>
<sequence>MATSNHLSRAALNGTARLNQLSGHLQPTQRALTTGTKTANKPNHLVRLVVSEQDPTIAVVSFSRPPANSFNLPFLQALHKTLAAVLAPTPAGTSASAGSDADPEVTLKTAAASLTTPEAVAQGIQSNVSDFGRIRSLVLTSDTPNFFSAGIDITVFLSRDPSRPLAGVDQAGWVEFWGLVRQVYILIYTSARIRTVAAINGHAPGLGAILALACHDRIMANPLVPTPAQRKTPARIGLNEVQIGLTLPCWLADRFAEVAGQRAAERDLPLGTMYSPPEALAVGLVDQVVDIPPEVPHGAAASPLVHSAVEFIQKRIYARLPPLGTPAGDGAWGAQMGTYLFARRSFVVRFEADEHMDLFGSYKFVVSKPVQSALLATLKRLQKK</sequence>
<dbReference type="Gene3D" id="3.90.226.10">
    <property type="entry name" value="2-enoyl-CoA Hydratase, Chain A, domain 1"/>
    <property type="match status" value="1"/>
</dbReference>
<dbReference type="Proteomes" id="UP000268162">
    <property type="component" value="Unassembled WGS sequence"/>
</dbReference>
<gene>
    <name evidence="1" type="ORF">BJ085DRAFT_37110</name>
</gene>
<dbReference type="PANTHER" id="PTHR11941:SF45">
    <property type="entry name" value="ENOYL-COA DELTA ISOMERASE 1, MITOCHONDRIAL"/>
    <property type="match status" value="1"/>
</dbReference>
<dbReference type="AlphaFoldDB" id="A0A4P9ZYI6"/>
<dbReference type="OrthoDB" id="410701at2759"/>
<dbReference type="GO" id="GO:0006635">
    <property type="term" value="P:fatty acid beta-oxidation"/>
    <property type="evidence" value="ECO:0007669"/>
    <property type="project" value="TreeGrafter"/>
</dbReference>
<dbReference type="SUPFAM" id="SSF52096">
    <property type="entry name" value="ClpP/crotonase"/>
    <property type="match status" value="1"/>
</dbReference>
<organism evidence="1 2">
    <name type="scientific">Dimargaris cristalligena</name>
    <dbReference type="NCBI Taxonomy" id="215637"/>
    <lineage>
        <taxon>Eukaryota</taxon>
        <taxon>Fungi</taxon>
        <taxon>Fungi incertae sedis</taxon>
        <taxon>Zoopagomycota</taxon>
        <taxon>Kickxellomycotina</taxon>
        <taxon>Dimargaritomycetes</taxon>
        <taxon>Dimargaritales</taxon>
        <taxon>Dimargaritaceae</taxon>
        <taxon>Dimargaris</taxon>
    </lineage>
</organism>
<dbReference type="InterPro" id="IPR029045">
    <property type="entry name" value="ClpP/crotonase-like_dom_sf"/>
</dbReference>
<dbReference type="STRING" id="215637.A0A4P9ZYI6"/>
<dbReference type="GO" id="GO:0005739">
    <property type="term" value="C:mitochondrion"/>
    <property type="evidence" value="ECO:0007669"/>
    <property type="project" value="TreeGrafter"/>
</dbReference>
<keyword evidence="2" id="KW-1185">Reference proteome</keyword>
<accession>A0A4P9ZYI6</accession>
<dbReference type="Pfam" id="PF00378">
    <property type="entry name" value="ECH_1"/>
    <property type="match status" value="1"/>
</dbReference>
<reference evidence="2" key="1">
    <citation type="journal article" date="2018" name="Nat. Microbiol.">
        <title>Leveraging single-cell genomics to expand the fungal tree of life.</title>
        <authorList>
            <person name="Ahrendt S.R."/>
            <person name="Quandt C.A."/>
            <person name="Ciobanu D."/>
            <person name="Clum A."/>
            <person name="Salamov A."/>
            <person name="Andreopoulos B."/>
            <person name="Cheng J.F."/>
            <person name="Woyke T."/>
            <person name="Pelin A."/>
            <person name="Henrissat B."/>
            <person name="Reynolds N.K."/>
            <person name="Benny G.L."/>
            <person name="Smith M.E."/>
            <person name="James T.Y."/>
            <person name="Grigoriev I.V."/>
        </authorList>
    </citation>
    <scope>NUCLEOTIDE SEQUENCE [LARGE SCALE GENOMIC DNA]</scope>
    <source>
        <strain evidence="2">RSA 468</strain>
    </source>
</reference>
<evidence type="ECO:0000313" key="2">
    <source>
        <dbReference type="Proteomes" id="UP000268162"/>
    </source>
</evidence>
<dbReference type="InterPro" id="IPR001753">
    <property type="entry name" value="Enoyl-CoA_hydra/iso"/>
</dbReference>
<evidence type="ECO:0000313" key="1">
    <source>
        <dbReference type="EMBL" id="RKP38825.1"/>
    </source>
</evidence>